<dbReference type="GO" id="GO:0050566">
    <property type="term" value="F:asparaginyl-tRNA synthase (glutamine-hydrolyzing) activity"/>
    <property type="evidence" value="ECO:0007669"/>
    <property type="project" value="RHEA"/>
</dbReference>
<gene>
    <name evidence="1" type="primary">gatC</name>
    <name evidence="2" type="ORF">GAH_01000</name>
</gene>
<dbReference type="GO" id="GO:0050567">
    <property type="term" value="F:glutaminyl-tRNA synthase (glutamine-hydrolyzing) activity"/>
    <property type="evidence" value="ECO:0007669"/>
    <property type="project" value="UniProtKB-UniRule"/>
</dbReference>
<proteinExistence type="inferred from homology"/>
<dbReference type="EMBL" id="CP011267">
    <property type="protein sequence ID" value="AKG91675.1"/>
    <property type="molecule type" value="Genomic_DNA"/>
</dbReference>
<dbReference type="GO" id="GO:0070681">
    <property type="term" value="P:glutaminyl-tRNAGln biosynthesis via transamidation"/>
    <property type="evidence" value="ECO:0007669"/>
    <property type="project" value="TreeGrafter"/>
</dbReference>
<dbReference type="EC" id="6.3.5.-" evidence="1"/>
<dbReference type="InterPro" id="IPR003837">
    <property type="entry name" value="GatC"/>
</dbReference>
<comment type="catalytic activity">
    <reaction evidence="1">
        <text>L-aspartyl-tRNA(Asn) + L-glutamine + ATP + H2O = L-asparaginyl-tRNA(Asn) + L-glutamate + ADP + phosphate + 2 H(+)</text>
        <dbReference type="Rhea" id="RHEA:14513"/>
        <dbReference type="Rhea" id="RHEA-COMP:9674"/>
        <dbReference type="Rhea" id="RHEA-COMP:9677"/>
        <dbReference type="ChEBI" id="CHEBI:15377"/>
        <dbReference type="ChEBI" id="CHEBI:15378"/>
        <dbReference type="ChEBI" id="CHEBI:29985"/>
        <dbReference type="ChEBI" id="CHEBI:30616"/>
        <dbReference type="ChEBI" id="CHEBI:43474"/>
        <dbReference type="ChEBI" id="CHEBI:58359"/>
        <dbReference type="ChEBI" id="CHEBI:78515"/>
        <dbReference type="ChEBI" id="CHEBI:78516"/>
        <dbReference type="ChEBI" id="CHEBI:456216"/>
    </reaction>
</comment>
<sequence length="93" mass="11072">MIDENVVRHVANLSKIELREEEVERFKADFERIIEFFNQLDEVDADVEPTYHVLPLKNVFREDEPKKGLEREKALMNAKHKEEGYFKGPRVVE</sequence>
<dbReference type="InterPro" id="IPR036113">
    <property type="entry name" value="Asp/Glu-ADT_sf_sub_c"/>
</dbReference>
<evidence type="ECO:0000256" key="1">
    <source>
        <dbReference type="HAMAP-Rule" id="MF_00122"/>
    </source>
</evidence>
<comment type="function">
    <text evidence="1">Allows the formation of correctly charged Asn-tRNA(Asn) or Gln-tRNA(Gln) through the transamidation of misacylated Asp-tRNA(Asn) or Glu-tRNA(Gln) in organisms which lack either or both of asparaginyl-tRNA or glutaminyl-tRNA synthetases. The reaction takes place in the presence of glutamine and ATP through an activated phospho-Asp-tRNA(Asn) or phospho-Glu-tRNA(Gln).</text>
</comment>
<evidence type="ECO:0000313" key="3">
    <source>
        <dbReference type="Proteomes" id="UP000034723"/>
    </source>
</evidence>
<protein>
    <recommendedName>
        <fullName evidence="1">Aspartyl/glutamyl-tRNA(Asn/Gln) amidotransferase subunit C</fullName>
        <shortName evidence="1">Asp/Glu-ADT subunit C</shortName>
        <ecNumber evidence="1">6.3.5.-</ecNumber>
    </recommendedName>
</protein>
<dbReference type="STRING" id="113653.GAH_01000"/>
<dbReference type="Gene3D" id="1.10.20.60">
    <property type="entry name" value="Glu-tRNAGln amidotransferase C subunit, N-terminal domain"/>
    <property type="match status" value="1"/>
</dbReference>
<keyword evidence="2" id="KW-0808">Transferase</keyword>
<dbReference type="Proteomes" id="UP000034723">
    <property type="component" value="Chromosome"/>
</dbReference>
<dbReference type="AlphaFoldDB" id="A0A0F7II22"/>
<name>A0A0F7II22_9EURY</name>
<dbReference type="GeneID" id="24803576"/>
<dbReference type="SUPFAM" id="SSF141000">
    <property type="entry name" value="Glu-tRNAGln amidotransferase C subunit"/>
    <property type="match status" value="1"/>
</dbReference>
<accession>A0A0F7II22</accession>
<dbReference type="HOGENOM" id="CLU_105899_1_2_2"/>
<dbReference type="NCBIfam" id="TIGR00135">
    <property type="entry name" value="gatC"/>
    <property type="match status" value="1"/>
</dbReference>
<keyword evidence="1" id="KW-0547">Nucleotide-binding</keyword>
<dbReference type="HAMAP" id="MF_00122">
    <property type="entry name" value="GatC"/>
    <property type="match status" value="1"/>
</dbReference>
<keyword evidence="1" id="KW-0067">ATP-binding</keyword>
<evidence type="ECO:0000313" key="2">
    <source>
        <dbReference type="EMBL" id="AKG91675.1"/>
    </source>
</evidence>
<dbReference type="PANTHER" id="PTHR15004">
    <property type="entry name" value="GLUTAMYL-TRNA(GLN) AMIDOTRANSFERASE SUBUNIT C, MITOCHONDRIAL"/>
    <property type="match status" value="1"/>
</dbReference>
<dbReference type="OrthoDB" id="15210at2157"/>
<dbReference type="GO" id="GO:0006450">
    <property type="term" value="P:regulation of translational fidelity"/>
    <property type="evidence" value="ECO:0007669"/>
    <property type="project" value="InterPro"/>
</dbReference>
<dbReference type="InParanoid" id="A0A0F7II22"/>
<reference evidence="2 3" key="1">
    <citation type="submission" date="2015-04" db="EMBL/GenBank/DDBJ databases">
        <title>The complete genome sequence of the hyperthermophilic, obligate iron-reducing archaeon Geoglobus ahangari strain 234T.</title>
        <authorList>
            <person name="Manzella M.P."/>
            <person name="Holmes D.E."/>
            <person name="Rocheleau J.M."/>
            <person name="Chung A."/>
            <person name="Reguera G."/>
            <person name="Kashefi K."/>
        </authorList>
    </citation>
    <scope>NUCLEOTIDE SEQUENCE [LARGE SCALE GENOMIC DNA]</scope>
    <source>
        <strain evidence="2 3">234</strain>
    </source>
</reference>
<dbReference type="PANTHER" id="PTHR15004:SF0">
    <property type="entry name" value="GLUTAMYL-TRNA(GLN) AMIDOTRANSFERASE SUBUNIT C, MITOCHONDRIAL"/>
    <property type="match status" value="1"/>
</dbReference>
<dbReference type="GO" id="GO:0016740">
    <property type="term" value="F:transferase activity"/>
    <property type="evidence" value="ECO:0007669"/>
    <property type="project" value="UniProtKB-KW"/>
</dbReference>
<dbReference type="RefSeq" id="WP_048095039.1">
    <property type="nucleotide sequence ID" value="NZ_CP011267.1"/>
</dbReference>
<keyword evidence="1" id="KW-0648">Protein biosynthesis</keyword>
<organism evidence="2 3">
    <name type="scientific">Geoglobus ahangari</name>
    <dbReference type="NCBI Taxonomy" id="113653"/>
    <lineage>
        <taxon>Archaea</taxon>
        <taxon>Methanobacteriati</taxon>
        <taxon>Methanobacteriota</taxon>
        <taxon>Archaeoglobi</taxon>
        <taxon>Archaeoglobales</taxon>
        <taxon>Archaeoglobaceae</taxon>
        <taxon>Geoglobus</taxon>
    </lineage>
</organism>
<dbReference type="GO" id="GO:0006412">
    <property type="term" value="P:translation"/>
    <property type="evidence" value="ECO:0007669"/>
    <property type="project" value="UniProtKB-UniRule"/>
</dbReference>
<dbReference type="GO" id="GO:0005524">
    <property type="term" value="F:ATP binding"/>
    <property type="evidence" value="ECO:0007669"/>
    <property type="project" value="UniProtKB-KW"/>
</dbReference>
<dbReference type="FunCoup" id="A0A0F7II22">
    <property type="interactions" value="23"/>
</dbReference>
<dbReference type="Pfam" id="PF02686">
    <property type="entry name" value="GatC"/>
    <property type="match status" value="1"/>
</dbReference>
<dbReference type="KEGG" id="gah:GAH_01000"/>
<dbReference type="PATRIC" id="fig|113653.22.peg.998"/>
<comment type="similarity">
    <text evidence="1">Belongs to the GatC family.</text>
</comment>
<keyword evidence="3" id="KW-1185">Reference proteome</keyword>
<keyword evidence="1 2" id="KW-0436">Ligase</keyword>
<comment type="subunit">
    <text evidence="1">Heterotrimer of A, B and C subunits.</text>
</comment>
<comment type="catalytic activity">
    <reaction evidence="1">
        <text>L-glutamyl-tRNA(Gln) + L-glutamine + ATP + H2O = L-glutaminyl-tRNA(Gln) + L-glutamate + ADP + phosphate + H(+)</text>
        <dbReference type="Rhea" id="RHEA:17521"/>
        <dbReference type="Rhea" id="RHEA-COMP:9681"/>
        <dbReference type="Rhea" id="RHEA-COMP:9684"/>
        <dbReference type="ChEBI" id="CHEBI:15377"/>
        <dbReference type="ChEBI" id="CHEBI:15378"/>
        <dbReference type="ChEBI" id="CHEBI:29985"/>
        <dbReference type="ChEBI" id="CHEBI:30616"/>
        <dbReference type="ChEBI" id="CHEBI:43474"/>
        <dbReference type="ChEBI" id="CHEBI:58359"/>
        <dbReference type="ChEBI" id="CHEBI:78520"/>
        <dbReference type="ChEBI" id="CHEBI:78521"/>
        <dbReference type="ChEBI" id="CHEBI:456216"/>
    </reaction>
</comment>